<organism evidence="3 4">
    <name type="scientific">Galerina marginata (strain CBS 339.88)</name>
    <dbReference type="NCBI Taxonomy" id="685588"/>
    <lineage>
        <taxon>Eukaryota</taxon>
        <taxon>Fungi</taxon>
        <taxon>Dikarya</taxon>
        <taxon>Basidiomycota</taxon>
        <taxon>Agaricomycotina</taxon>
        <taxon>Agaricomycetes</taxon>
        <taxon>Agaricomycetidae</taxon>
        <taxon>Agaricales</taxon>
        <taxon>Agaricineae</taxon>
        <taxon>Strophariaceae</taxon>
        <taxon>Galerina</taxon>
    </lineage>
</organism>
<dbReference type="EMBL" id="KL142431">
    <property type="protein sequence ID" value="KDR65875.1"/>
    <property type="molecule type" value="Genomic_DNA"/>
</dbReference>
<evidence type="ECO:0008006" key="5">
    <source>
        <dbReference type="Google" id="ProtNLM"/>
    </source>
</evidence>
<feature type="chain" id="PRO_5001645556" description="Phytocyanin domain-containing protein" evidence="2">
    <location>
        <begin position="20"/>
        <end position="225"/>
    </location>
</feature>
<dbReference type="HOGENOM" id="CLU_053381_1_2_1"/>
<feature type="compositionally biased region" description="Low complexity" evidence="1">
    <location>
        <begin position="144"/>
        <end position="170"/>
    </location>
</feature>
<feature type="compositionally biased region" description="Acidic residues" evidence="1">
    <location>
        <begin position="171"/>
        <end position="183"/>
    </location>
</feature>
<feature type="compositionally biased region" description="Low complexity" evidence="1">
    <location>
        <begin position="184"/>
        <end position="194"/>
    </location>
</feature>
<keyword evidence="4" id="KW-1185">Reference proteome</keyword>
<gene>
    <name evidence="3" type="ORF">GALMADRAFT_162362</name>
</gene>
<dbReference type="InterPro" id="IPR008972">
    <property type="entry name" value="Cupredoxin"/>
</dbReference>
<feature type="region of interest" description="Disordered" evidence="1">
    <location>
        <begin position="142"/>
        <end position="208"/>
    </location>
</feature>
<evidence type="ECO:0000313" key="3">
    <source>
        <dbReference type="EMBL" id="KDR65875.1"/>
    </source>
</evidence>
<accession>A0A067S4U6</accession>
<feature type="signal peptide" evidence="2">
    <location>
        <begin position="1"/>
        <end position="19"/>
    </location>
</feature>
<reference evidence="4" key="1">
    <citation type="journal article" date="2014" name="Proc. Natl. Acad. Sci. U.S.A.">
        <title>Extensive sampling of basidiomycete genomes demonstrates inadequacy of the white-rot/brown-rot paradigm for wood decay fungi.</title>
        <authorList>
            <person name="Riley R."/>
            <person name="Salamov A.A."/>
            <person name="Brown D.W."/>
            <person name="Nagy L.G."/>
            <person name="Floudas D."/>
            <person name="Held B.W."/>
            <person name="Levasseur A."/>
            <person name="Lombard V."/>
            <person name="Morin E."/>
            <person name="Otillar R."/>
            <person name="Lindquist E.A."/>
            <person name="Sun H."/>
            <person name="LaButti K.M."/>
            <person name="Schmutz J."/>
            <person name="Jabbour D."/>
            <person name="Luo H."/>
            <person name="Baker S.E."/>
            <person name="Pisabarro A.G."/>
            <person name="Walton J.D."/>
            <person name="Blanchette R.A."/>
            <person name="Henrissat B."/>
            <person name="Martin F."/>
            <person name="Cullen D."/>
            <person name="Hibbett D.S."/>
            <person name="Grigoriev I.V."/>
        </authorList>
    </citation>
    <scope>NUCLEOTIDE SEQUENCE [LARGE SCALE GENOMIC DNA]</scope>
    <source>
        <strain evidence="4">CBS 339.88</strain>
    </source>
</reference>
<dbReference type="Gene3D" id="2.60.40.420">
    <property type="entry name" value="Cupredoxins - blue copper proteins"/>
    <property type="match status" value="1"/>
</dbReference>
<dbReference type="AlphaFoldDB" id="A0A067S4U6"/>
<dbReference type="PANTHER" id="PTHR34883:SF15">
    <property type="entry name" value="EXTRACELLULAR SERINE-RICH PROTEIN"/>
    <property type="match status" value="1"/>
</dbReference>
<evidence type="ECO:0000256" key="2">
    <source>
        <dbReference type="SAM" id="SignalP"/>
    </source>
</evidence>
<keyword evidence="2" id="KW-0732">Signal</keyword>
<dbReference type="CDD" id="cd00920">
    <property type="entry name" value="Cupredoxin"/>
    <property type="match status" value="1"/>
</dbReference>
<dbReference type="STRING" id="685588.A0A067S4U6"/>
<evidence type="ECO:0000256" key="1">
    <source>
        <dbReference type="SAM" id="MobiDB-lite"/>
    </source>
</evidence>
<sequence length="225" mass="23198">MMFTSTIISALAVLPFAVAVTFEVTVGAGGNLAYNPPSISGAVEGDTVHFTFNPKNHTVTQSSFDVPCSPLAGGFTSGFMPVTATTTPLPVVSFVVPAGTAPLWFHCEQTGHCGKGMVFAINPPEPPSPKSFDAFKALATGGQSSTSDVTATSTASDSAETATSTSSSMSDDGDDDSDEDDGTSTDSSMSNSGDDSNDDDGMSSSSDAQTYCTQYCSQLYFGQYR</sequence>
<dbReference type="SUPFAM" id="SSF49503">
    <property type="entry name" value="Cupredoxins"/>
    <property type="match status" value="1"/>
</dbReference>
<name>A0A067S4U6_GALM3</name>
<proteinExistence type="predicted"/>
<dbReference type="Proteomes" id="UP000027222">
    <property type="component" value="Unassembled WGS sequence"/>
</dbReference>
<dbReference type="OrthoDB" id="1921208at2759"/>
<dbReference type="PANTHER" id="PTHR34883">
    <property type="entry name" value="SERINE-RICH PROTEIN, PUTATIVE-RELATED-RELATED"/>
    <property type="match status" value="1"/>
</dbReference>
<protein>
    <recommendedName>
        <fullName evidence="5">Phytocyanin domain-containing protein</fullName>
    </recommendedName>
</protein>
<dbReference type="InterPro" id="IPR052953">
    <property type="entry name" value="Ser-rich/MCO-related"/>
</dbReference>
<evidence type="ECO:0000313" key="4">
    <source>
        <dbReference type="Proteomes" id="UP000027222"/>
    </source>
</evidence>